<dbReference type="PANTHER" id="PTHR33481:SF1">
    <property type="entry name" value="ENDONUCLEASE_EXONUCLEASE_PHOSPHATASE DOMAIN-CONTAINING PROTEIN-RELATED"/>
    <property type="match status" value="1"/>
</dbReference>
<comment type="subcellular location">
    <subcellularLocation>
        <location evidence="1">Mitochondrion</location>
    </subcellularLocation>
</comment>
<feature type="compositionally biased region" description="Polar residues" evidence="3">
    <location>
        <begin position="548"/>
        <end position="557"/>
    </location>
</feature>
<dbReference type="InterPro" id="IPR043502">
    <property type="entry name" value="DNA/RNA_pol_sf"/>
</dbReference>
<evidence type="ECO:0000313" key="5">
    <source>
        <dbReference type="EMBL" id="KAK4073581.1"/>
    </source>
</evidence>
<feature type="region of interest" description="Disordered" evidence="3">
    <location>
        <begin position="548"/>
        <end position="575"/>
    </location>
</feature>
<feature type="region of interest" description="Disordered" evidence="3">
    <location>
        <begin position="245"/>
        <end position="305"/>
    </location>
</feature>
<dbReference type="InterPro" id="IPR036691">
    <property type="entry name" value="Endo/exonu/phosph_ase_sf"/>
</dbReference>
<comment type="caution">
    <text evidence="5">The sequence shown here is derived from an EMBL/GenBank/DDBJ whole genome shotgun (WGS) entry which is preliminary data.</text>
</comment>
<evidence type="ECO:0000256" key="2">
    <source>
        <dbReference type="ARBA" id="ARBA00023128"/>
    </source>
</evidence>
<organism evidence="5 6">
    <name type="scientific">Purpureocillium lilacinum</name>
    <name type="common">Paecilomyces lilacinus</name>
    <dbReference type="NCBI Taxonomy" id="33203"/>
    <lineage>
        <taxon>Eukaryota</taxon>
        <taxon>Fungi</taxon>
        <taxon>Dikarya</taxon>
        <taxon>Ascomycota</taxon>
        <taxon>Pezizomycotina</taxon>
        <taxon>Sordariomycetes</taxon>
        <taxon>Hypocreomycetidae</taxon>
        <taxon>Hypocreales</taxon>
        <taxon>Ophiocordycipitaceae</taxon>
        <taxon>Purpureocillium</taxon>
    </lineage>
</organism>
<dbReference type="PANTHER" id="PTHR33481">
    <property type="entry name" value="REVERSE TRANSCRIPTASE"/>
    <property type="match status" value="1"/>
</dbReference>
<accession>A0ABR0BF99</accession>
<dbReference type="Pfam" id="PF14529">
    <property type="entry name" value="Exo_endo_phos_2"/>
    <property type="match status" value="1"/>
</dbReference>
<dbReference type="SUPFAM" id="SSF56672">
    <property type="entry name" value="DNA/RNA polymerases"/>
    <property type="match status" value="1"/>
</dbReference>
<name>A0ABR0BF99_PURLI</name>
<proteinExistence type="predicted"/>
<feature type="compositionally biased region" description="Basic and acidic residues" evidence="3">
    <location>
        <begin position="292"/>
        <end position="302"/>
    </location>
</feature>
<dbReference type="InterPro" id="IPR005135">
    <property type="entry name" value="Endo/exonuclease/phosphatase"/>
</dbReference>
<keyword evidence="2" id="KW-0496">Mitochondrion</keyword>
<dbReference type="Pfam" id="PF00078">
    <property type="entry name" value="RVT_1"/>
    <property type="match status" value="1"/>
</dbReference>
<dbReference type="InterPro" id="IPR000477">
    <property type="entry name" value="RT_dom"/>
</dbReference>
<feature type="domain" description="Reverse transcriptase" evidence="4">
    <location>
        <begin position="1090"/>
        <end position="1363"/>
    </location>
</feature>
<dbReference type="SUPFAM" id="SSF56219">
    <property type="entry name" value="DNase I-like"/>
    <property type="match status" value="1"/>
</dbReference>
<gene>
    <name evidence="5" type="ORF">Purlil1_13005</name>
</gene>
<feature type="compositionally biased region" description="Low complexity" evidence="3">
    <location>
        <begin position="1"/>
        <end position="13"/>
    </location>
</feature>
<evidence type="ECO:0000259" key="4">
    <source>
        <dbReference type="PROSITE" id="PS50878"/>
    </source>
</evidence>
<keyword evidence="6" id="KW-1185">Reference proteome</keyword>
<evidence type="ECO:0000256" key="3">
    <source>
        <dbReference type="SAM" id="MobiDB-lite"/>
    </source>
</evidence>
<dbReference type="PROSITE" id="PS50878">
    <property type="entry name" value="RT_POL"/>
    <property type="match status" value="1"/>
</dbReference>
<feature type="compositionally biased region" description="Basic and acidic residues" evidence="3">
    <location>
        <begin position="561"/>
        <end position="575"/>
    </location>
</feature>
<dbReference type="Gene3D" id="3.60.10.10">
    <property type="entry name" value="Endonuclease/exonuclease/phosphatase"/>
    <property type="match status" value="1"/>
</dbReference>
<feature type="region of interest" description="Disordered" evidence="3">
    <location>
        <begin position="1"/>
        <end position="33"/>
    </location>
</feature>
<dbReference type="CDD" id="cd01650">
    <property type="entry name" value="RT_nLTR_like"/>
    <property type="match status" value="1"/>
</dbReference>
<reference evidence="5 6" key="1">
    <citation type="journal article" date="2024" name="Microbiol. Resour. Announc.">
        <title>Genome annotations for the ascomycete fungi Trichoderma harzianum, Trichoderma aggressivum, and Purpureocillium lilacinum.</title>
        <authorList>
            <person name="Beijen E.P.W."/>
            <person name="Ohm R.A."/>
        </authorList>
    </citation>
    <scope>NUCLEOTIDE SEQUENCE [LARGE SCALE GENOMIC DNA]</scope>
    <source>
        <strain evidence="5 6">CBS 150709</strain>
    </source>
</reference>
<sequence length="1477" mass="163022">MTRPAAQRATRGRMGTRGTGRDGPPSPPLLAPFRAPDEVLTANRGVLSFQRLGNFHCLAKGAGSVVTADQGCRLGRSAQMSGAADWAGHEDACRREMRCRRHPPSRRHRALAQIHTHAAHDSPPVAVVVVRRPLLASAAGLIQIQIQIHPSSRPPVAAHASRQSVLLAHTFRVNQPTSLCFRRSLAPLGATGRGGLSPFFRPPSPVPGSTSRNEFLKDFYCDLNQKGVCCCGPVRKMSLPASAGTVVGPRGSLTPTGRRVVKRKLDDSGNKSSRNGRYATRTTAKATPAKLGDSETSARKGGNDGGDGVAALQHVSQLLGDCRAELAGFKQMIRGQSELIRTQQETIQHLKETSQEQQQLIRILTLAPEDTRQQMGQELKALHDKLDAVAARAPTTRRGRSPTPWNTSSVSALYCTIDTSRVEEAKRDQAQVGAVRQAIELEMRAKDGQATGRCAAVQRDARAAGRIKVICRDESELKQVKEAAQKTAVVALGAENNVGIARISWLSNKESGKAYGSMVVYVTKQSDARRLVDGHYFDLAGDVTTARPSGTKLSSVRTPKRAGDVPRRDISAESARRQNRGAYLVVGRTNRLAGTVASVTPAAMNKTLSILQLNVGKREPVQQSLMNDETLKDCGVLAVSEPYARLVDDMVVTSPMWHSNWTKMIPTQRHDTLWPIRSMLWVRRDIEAEQMPVPSADLTAAVLRLPERDMLVVSVYVQGKDAEMLVAAMDILHGLIQSFRDGTGRRTDVVLAGDFNRHDLLWTGDDVSAGRQGEAEPIIDLMNEHGLHSLVPRGTRTWQGPDYESTIDLILATSEIADEVVRCALHPVDHGSDHRAIQTTFDVALPERDTAPRLLFKNAPWNLIRARVKEGLERLSGSVGVQEQTDQLMHVVVEAVDDLTPRAKPTPYAKRWWSRDLTQLRRSYTFWRNQARSQRRVAYVCPDMERRAKEAAKEYHDAIRRQRKAHWDDFLAEDTNIWKAAKYLVPGKDTMSDKVPPLKKEGGTMTRNRAEQAEQLLDTFFPPLPTRIEEEGLRPQRRAVAMPALTLEEVEVKVMAAKPWKAAGTDGLPAMVWRQLWPVVKHRVLVLFQASLRDGVGPDQWRTAKIIPLKKPEKGDQTEAKAWRPISLLSTLGKILIAVVAERISYVVETYGLLPANHFGARKRRSAEQALLLLQEQIYKAWRARKVLSLISFDVKGAYNGVCKERLLERMKARGIPDQVVRWVDAFCSARTATVVVNGHTSELRDLPQAGLPQGSPLSPVLFLFFNADLVQRRIKAAGGSIAFIDDYSAWVTGRIAKANRVGIQSIIDEAIDWERRSGATFEVDKTTIVHFTRGTARNDVSFWIKGTEVKPKASAKILGVMMDSGLRYQKHMARAAEKGITQYHPATKSGRHTSVRCIAVHTPCDIPPQISEVVVTKVICDPDASRRMALSDRLDAADLWLLVALYPFPSLRGSALLRRTSLTVAGFELGTSSGVG</sequence>
<dbReference type="EMBL" id="JAWRVI010000155">
    <property type="protein sequence ID" value="KAK4073581.1"/>
    <property type="molecule type" value="Genomic_DNA"/>
</dbReference>
<feature type="compositionally biased region" description="Low complexity" evidence="3">
    <location>
        <begin position="279"/>
        <end position="290"/>
    </location>
</feature>
<evidence type="ECO:0000313" key="6">
    <source>
        <dbReference type="Proteomes" id="UP001287286"/>
    </source>
</evidence>
<evidence type="ECO:0000256" key="1">
    <source>
        <dbReference type="ARBA" id="ARBA00004173"/>
    </source>
</evidence>
<protein>
    <recommendedName>
        <fullName evidence="4">Reverse transcriptase domain-containing protein</fullName>
    </recommendedName>
</protein>
<dbReference type="Proteomes" id="UP001287286">
    <property type="component" value="Unassembled WGS sequence"/>
</dbReference>